<name>A0A382JZF1_9ZZZZ</name>
<evidence type="ECO:0008006" key="3">
    <source>
        <dbReference type="Google" id="ProtNLM"/>
    </source>
</evidence>
<dbReference type="PROSITE" id="PS51257">
    <property type="entry name" value="PROKAR_LIPOPROTEIN"/>
    <property type="match status" value="1"/>
</dbReference>
<dbReference type="EMBL" id="UINC01077326">
    <property type="protein sequence ID" value="SVC17348.1"/>
    <property type="molecule type" value="Genomic_DNA"/>
</dbReference>
<feature type="compositionally biased region" description="Basic and acidic residues" evidence="1">
    <location>
        <begin position="20"/>
        <end position="34"/>
    </location>
</feature>
<accession>A0A382JZF1</accession>
<feature type="region of interest" description="Disordered" evidence="1">
    <location>
        <begin position="18"/>
        <end position="59"/>
    </location>
</feature>
<organism evidence="2">
    <name type="scientific">marine metagenome</name>
    <dbReference type="NCBI Taxonomy" id="408172"/>
    <lineage>
        <taxon>unclassified sequences</taxon>
        <taxon>metagenomes</taxon>
        <taxon>ecological metagenomes</taxon>
    </lineage>
</organism>
<dbReference type="AlphaFoldDB" id="A0A382JZF1"/>
<evidence type="ECO:0000313" key="2">
    <source>
        <dbReference type="EMBL" id="SVC17348.1"/>
    </source>
</evidence>
<gene>
    <name evidence="2" type="ORF">METZ01_LOCUS270202</name>
</gene>
<proteinExistence type="predicted"/>
<sequence>MKRLFLILLVAFLFGCSSSDSKKESSKEDSKSTEEVQDSTGIEKYKEYKDKQDKGAEKN</sequence>
<protein>
    <recommendedName>
        <fullName evidence="3">Lipoprotein</fullName>
    </recommendedName>
</protein>
<evidence type="ECO:0000256" key="1">
    <source>
        <dbReference type="SAM" id="MobiDB-lite"/>
    </source>
</evidence>
<reference evidence="2" key="1">
    <citation type="submission" date="2018-05" db="EMBL/GenBank/DDBJ databases">
        <authorList>
            <person name="Lanie J.A."/>
            <person name="Ng W.-L."/>
            <person name="Kazmierczak K.M."/>
            <person name="Andrzejewski T.M."/>
            <person name="Davidsen T.M."/>
            <person name="Wayne K.J."/>
            <person name="Tettelin H."/>
            <person name="Glass J.I."/>
            <person name="Rusch D."/>
            <person name="Podicherti R."/>
            <person name="Tsui H.-C.T."/>
            <person name="Winkler M.E."/>
        </authorList>
    </citation>
    <scope>NUCLEOTIDE SEQUENCE</scope>
</reference>
<feature type="compositionally biased region" description="Basic and acidic residues" evidence="1">
    <location>
        <begin position="41"/>
        <end position="59"/>
    </location>
</feature>